<evidence type="ECO:0000313" key="1">
    <source>
        <dbReference type="EMBL" id="MPN15676.1"/>
    </source>
</evidence>
<dbReference type="EMBL" id="VSSQ01062514">
    <property type="protein sequence ID" value="MPN15676.1"/>
    <property type="molecule type" value="Genomic_DNA"/>
</dbReference>
<name>A0A645FPN5_9ZZZZ</name>
<accession>A0A645FPN5</accession>
<reference evidence="1" key="1">
    <citation type="submission" date="2019-08" db="EMBL/GenBank/DDBJ databases">
        <authorList>
            <person name="Kucharzyk K."/>
            <person name="Murdoch R.W."/>
            <person name="Higgins S."/>
            <person name="Loffler F."/>
        </authorList>
    </citation>
    <scope>NUCLEOTIDE SEQUENCE</scope>
</reference>
<sequence>MKTCVARASFARVALVNNLYARILLCICITNGTALVGRPVIHQNNLYILIGLRGQAVDAANQVFFRVINWNADGDDFC</sequence>
<comment type="caution">
    <text evidence="1">The sequence shown here is derived from an EMBL/GenBank/DDBJ whole genome shotgun (WGS) entry which is preliminary data.</text>
</comment>
<gene>
    <name evidence="1" type="ORF">SDC9_163010</name>
</gene>
<dbReference type="AlphaFoldDB" id="A0A645FPN5"/>
<protein>
    <submittedName>
        <fullName evidence="1">Uncharacterized protein</fullName>
    </submittedName>
</protein>
<organism evidence="1">
    <name type="scientific">bioreactor metagenome</name>
    <dbReference type="NCBI Taxonomy" id="1076179"/>
    <lineage>
        <taxon>unclassified sequences</taxon>
        <taxon>metagenomes</taxon>
        <taxon>ecological metagenomes</taxon>
    </lineage>
</organism>
<proteinExistence type="predicted"/>